<feature type="region of interest" description="Disordered" evidence="1">
    <location>
        <begin position="55"/>
        <end position="88"/>
    </location>
</feature>
<protein>
    <submittedName>
        <fullName evidence="2">Uncharacterized protein</fullName>
    </submittedName>
</protein>
<comment type="caution">
    <text evidence="2">The sequence shown here is derived from an EMBL/GenBank/DDBJ whole genome shotgun (WGS) entry which is preliminary data.</text>
</comment>
<sequence>MGSEGAHRCRAWAHGGTAVQRLSHAPDLEQIIRDRRSALQSAEAIGDLARCSNQEEEGTDMVNGDEISLSGSLSETGTVTAGDTTDGR</sequence>
<gene>
    <name evidence="2" type="ORF">NDU88_003171</name>
</gene>
<evidence type="ECO:0000313" key="2">
    <source>
        <dbReference type="EMBL" id="KAJ1207781.1"/>
    </source>
</evidence>
<dbReference type="Proteomes" id="UP001066276">
    <property type="component" value="Chromosome 1_2"/>
</dbReference>
<name>A0AAV7W5A6_PLEWA</name>
<evidence type="ECO:0000256" key="1">
    <source>
        <dbReference type="SAM" id="MobiDB-lite"/>
    </source>
</evidence>
<keyword evidence="3" id="KW-1185">Reference proteome</keyword>
<accession>A0AAV7W5A6</accession>
<feature type="compositionally biased region" description="Low complexity" evidence="1">
    <location>
        <begin position="76"/>
        <end position="88"/>
    </location>
</feature>
<dbReference type="AlphaFoldDB" id="A0AAV7W5A6"/>
<proteinExistence type="predicted"/>
<organism evidence="2 3">
    <name type="scientific">Pleurodeles waltl</name>
    <name type="common">Iberian ribbed newt</name>
    <dbReference type="NCBI Taxonomy" id="8319"/>
    <lineage>
        <taxon>Eukaryota</taxon>
        <taxon>Metazoa</taxon>
        <taxon>Chordata</taxon>
        <taxon>Craniata</taxon>
        <taxon>Vertebrata</taxon>
        <taxon>Euteleostomi</taxon>
        <taxon>Amphibia</taxon>
        <taxon>Batrachia</taxon>
        <taxon>Caudata</taxon>
        <taxon>Salamandroidea</taxon>
        <taxon>Salamandridae</taxon>
        <taxon>Pleurodelinae</taxon>
        <taxon>Pleurodeles</taxon>
    </lineage>
</organism>
<evidence type="ECO:0000313" key="3">
    <source>
        <dbReference type="Proteomes" id="UP001066276"/>
    </source>
</evidence>
<reference evidence="2" key="1">
    <citation type="journal article" date="2022" name="bioRxiv">
        <title>Sequencing and chromosome-scale assembly of the giantPleurodeles waltlgenome.</title>
        <authorList>
            <person name="Brown T."/>
            <person name="Elewa A."/>
            <person name="Iarovenko S."/>
            <person name="Subramanian E."/>
            <person name="Araus A.J."/>
            <person name="Petzold A."/>
            <person name="Susuki M."/>
            <person name="Suzuki K.-i.T."/>
            <person name="Hayashi T."/>
            <person name="Toyoda A."/>
            <person name="Oliveira C."/>
            <person name="Osipova E."/>
            <person name="Leigh N.D."/>
            <person name="Simon A."/>
            <person name="Yun M.H."/>
        </authorList>
    </citation>
    <scope>NUCLEOTIDE SEQUENCE</scope>
    <source>
        <strain evidence="2">20211129_DDA</strain>
        <tissue evidence="2">Liver</tissue>
    </source>
</reference>
<dbReference type="EMBL" id="JANPWB010000002">
    <property type="protein sequence ID" value="KAJ1207781.1"/>
    <property type="molecule type" value="Genomic_DNA"/>
</dbReference>